<dbReference type="AlphaFoldDB" id="A0AAW1RHS2"/>
<reference evidence="1 2" key="1">
    <citation type="journal article" date="2024" name="Nat. Commun.">
        <title>Phylogenomics reveals the evolutionary origins of lichenization in chlorophyte algae.</title>
        <authorList>
            <person name="Puginier C."/>
            <person name="Libourel C."/>
            <person name="Otte J."/>
            <person name="Skaloud P."/>
            <person name="Haon M."/>
            <person name="Grisel S."/>
            <person name="Petersen M."/>
            <person name="Berrin J.G."/>
            <person name="Delaux P.M."/>
            <person name="Dal Grande F."/>
            <person name="Keller J."/>
        </authorList>
    </citation>
    <scope>NUCLEOTIDE SEQUENCE [LARGE SCALE GENOMIC DNA]</scope>
    <source>
        <strain evidence="1 2">SAG 245.80</strain>
    </source>
</reference>
<organism evidence="1 2">
    <name type="scientific">Elliptochloris bilobata</name>
    <dbReference type="NCBI Taxonomy" id="381761"/>
    <lineage>
        <taxon>Eukaryota</taxon>
        <taxon>Viridiplantae</taxon>
        <taxon>Chlorophyta</taxon>
        <taxon>core chlorophytes</taxon>
        <taxon>Trebouxiophyceae</taxon>
        <taxon>Trebouxiophyceae incertae sedis</taxon>
        <taxon>Elliptochloris clade</taxon>
        <taxon>Elliptochloris</taxon>
    </lineage>
</organism>
<dbReference type="Gene3D" id="3.40.1740.10">
    <property type="entry name" value="VC0467-like"/>
    <property type="match status" value="1"/>
</dbReference>
<evidence type="ECO:0000313" key="1">
    <source>
        <dbReference type="EMBL" id="KAK9832802.1"/>
    </source>
</evidence>
<dbReference type="PANTHER" id="PTHR31984">
    <property type="entry name" value="TRANSPORTER, PUTATIVE (DUF179)-RELATED"/>
    <property type="match status" value="1"/>
</dbReference>
<sequence>MSCARLSTCLRPAASAAGSDGYESPNLWKGARDADQAGQASSDWRAFRAALVAQEAGVAAAADVREAKRGAAEGWVHPISLPERGCLLLARQPDMGPAFTDAVIFLLEHDATSSAGLVLNVPLGLRLRDVGLQDEVAGKFRQQALYRGGPVSDSHLHILHGHPMPEAYEIIDGVYMGGLAQANALVLTGQAAPEDFKLLAGYAGWGSGQLEAEVKQGSWWLVAAAPSVISAAVRGSLLKDVGDKRRSIWQDIMLRAGLAGSATQPYSDYAP</sequence>
<name>A0AAW1RHS2_9CHLO</name>
<keyword evidence="2" id="KW-1185">Reference proteome</keyword>
<accession>A0AAW1RHS2</accession>
<dbReference type="Pfam" id="PF02622">
    <property type="entry name" value="DUF179"/>
    <property type="match status" value="1"/>
</dbReference>
<evidence type="ECO:0000313" key="2">
    <source>
        <dbReference type="Proteomes" id="UP001445335"/>
    </source>
</evidence>
<comment type="caution">
    <text evidence="1">The sequence shown here is derived from an EMBL/GenBank/DDBJ whole genome shotgun (WGS) entry which is preliminary data.</text>
</comment>
<dbReference type="PANTHER" id="PTHR31984:SF17">
    <property type="entry name" value="TRANSCRIPTIONAL REGULATOR"/>
    <property type="match status" value="1"/>
</dbReference>
<proteinExistence type="predicted"/>
<gene>
    <name evidence="1" type="ORF">WJX81_002456</name>
</gene>
<dbReference type="SUPFAM" id="SSF143456">
    <property type="entry name" value="VC0467-like"/>
    <property type="match status" value="1"/>
</dbReference>
<dbReference type="Proteomes" id="UP001445335">
    <property type="component" value="Unassembled WGS sequence"/>
</dbReference>
<dbReference type="InterPro" id="IPR003774">
    <property type="entry name" value="AlgH-like"/>
</dbReference>
<dbReference type="EMBL" id="JALJOU010000038">
    <property type="protein sequence ID" value="KAK9832802.1"/>
    <property type="molecule type" value="Genomic_DNA"/>
</dbReference>
<protein>
    <submittedName>
        <fullName evidence="1">Uncharacterized protein</fullName>
    </submittedName>
</protein>